<dbReference type="STRING" id="8355.A0A1L8FG12"/>
<dbReference type="CDD" id="cd23298">
    <property type="entry name" value="beta-trefoil_IL18"/>
    <property type="match status" value="1"/>
</dbReference>
<organism evidence="4 5">
    <name type="scientific">Xenopus laevis</name>
    <name type="common">African clawed frog</name>
    <dbReference type="NCBI Taxonomy" id="8355"/>
    <lineage>
        <taxon>Eukaryota</taxon>
        <taxon>Metazoa</taxon>
        <taxon>Chordata</taxon>
        <taxon>Craniata</taxon>
        <taxon>Vertebrata</taxon>
        <taxon>Euteleostomi</taxon>
        <taxon>Amphibia</taxon>
        <taxon>Batrachia</taxon>
        <taxon>Anura</taxon>
        <taxon>Pipoidea</taxon>
        <taxon>Pipidae</taxon>
        <taxon>Xenopodinae</taxon>
        <taxon>Xenopus</taxon>
        <taxon>Xenopus</taxon>
    </lineage>
</organism>
<proteinExistence type="inferred from homology"/>
<dbReference type="Pfam" id="PF00340">
    <property type="entry name" value="IL1"/>
    <property type="match status" value="1"/>
</dbReference>
<dbReference type="AlphaFoldDB" id="A0A1L8FG12"/>
<dbReference type="GO" id="GO:0005615">
    <property type="term" value="C:extracellular space"/>
    <property type="evidence" value="ECO:0007669"/>
    <property type="project" value="InterPro"/>
</dbReference>
<dbReference type="OMA" id="QMQICFK"/>
<dbReference type="GO" id="GO:0005125">
    <property type="term" value="F:cytokine activity"/>
    <property type="evidence" value="ECO:0007669"/>
    <property type="project" value="InterPro"/>
</dbReference>
<dbReference type="Proteomes" id="UP000186698">
    <property type="component" value="Chromosome 7S"/>
</dbReference>
<dbReference type="CTD" id="108697611"/>
<evidence type="ECO:0000313" key="4">
    <source>
        <dbReference type="Proteomes" id="UP000186698"/>
    </source>
</evidence>
<dbReference type="KEGG" id="xla:108697611"/>
<evidence type="ECO:0000313" key="5">
    <source>
        <dbReference type="RefSeq" id="XP_018083299.1"/>
    </source>
</evidence>
<dbReference type="GeneID" id="108697611"/>
<dbReference type="PaxDb" id="8355-A0A1L8FG12"/>
<keyword evidence="4" id="KW-1185">Reference proteome</keyword>
<sequence>MNSEESHEFQISGGENINICSEEFGTLLFFVNDLQEDSWRESHTLKAVIVNTFREFLAAFPENDLAEFIEEYHTERISFCMKIYRSTSYYDGISVAFTVTINGGTYSMFCTDQMQICFKKGDCPAKIDGNTSNMIFYQKIFSESDPDVFSFESSLQKGHYLAFIEENGRRKLGLKKCQDDVDNTKAFDVHMEMGS</sequence>
<dbReference type="GO" id="GO:0006955">
    <property type="term" value="P:immune response"/>
    <property type="evidence" value="ECO:0007669"/>
    <property type="project" value="InterPro"/>
</dbReference>
<gene>
    <name evidence="5" type="primary">LOC108697611</name>
</gene>
<dbReference type="Gene3D" id="2.80.10.50">
    <property type="match status" value="1"/>
</dbReference>
<accession>A0A1L8FG12</accession>
<protein>
    <submittedName>
        <fullName evidence="5">Interleukin-18</fullName>
    </submittedName>
</protein>
<dbReference type="InterPro" id="IPR000975">
    <property type="entry name" value="IL-1_fam"/>
</dbReference>
<evidence type="ECO:0000256" key="1">
    <source>
        <dbReference type="ARBA" id="ARBA00004613"/>
    </source>
</evidence>
<comment type="subcellular location">
    <subcellularLocation>
        <location evidence="1">Secreted</location>
    </subcellularLocation>
</comment>
<dbReference type="RefSeq" id="XP_018083299.1">
    <property type="nucleotide sequence ID" value="XM_018227810.2"/>
</dbReference>
<evidence type="ECO:0000256" key="3">
    <source>
        <dbReference type="ARBA" id="ARBA00022525"/>
    </source>
</evidence>
<dbReference type="GO" id="GO:0006954">
    <property type="term" value="P:inflammatory response"/>
    <property type="evidence" value="ECO:0007669"/>
    <property type="project" value="InterPro"/>
</dbReference>
<dbReference type="InterPro" id="IPR008996">
    <property type="entry name" value="IL1/FGF"/>
</dbReference>
<keyword evidence="3" id="KW-0964">Secreted</keyword>
<reference evidence="5" key="1">
    <citation type="submission" date="2025-08" db="UniProtKB">
        <authorList>
            <consortium name="RefSeq"/>
        </authorList>
    </citation>
    <scope>IDENTIFICATION</scope>
    <source>
        <strain evidence="5">J_2021</strain>
        <tissue evidence="5">Erythrocytes</tissue>
    </source>
</reference>
<comment type="similarity">
    <text evidence="2">Belongs to the IL-1 family.</text>
</comment>
<dbReference type="SUPFAM" id="SSF50353">
    <property type="entry name" value="Cytokine"/>
    <property type="match status" value="1"/>
</dbReference>
<name>A0A1L8FG12_XENLA</name>
<evidence type="ECO:0000256" key="2">
    <source>
        <dbReference type="ARBA" id="ARBA00010448"/>
    </source>
</evidence>
<dbReference type="OrthoDB" id="8535973at2759"/>